<proteinExistence type="predicted"/>
<reference evidence="3" key="1">
    <citation type="submission" date="2016-06" db="UniProtKB">
        <authorList>
            <consortium name="WormBaseParasite"/>
        </authorList>
    </citation>
    <scope>IDENTIFICATION</scope>
</reference>
<dbReference type="WBParaSite" id="nOo.2.0.1.t04837-RA">
    <property type="protein sequence ID" value="nOo.2.0.1.t04837-RA"/>
    <property type="gene ID" value="nOo.2.0.1.g04837"/>
</dbReference>
<dbReference type="AlphaFoldDB" id="A0A182E9X3"/>
<dbReference type="STRING" id="42157.A0A182E9X3"/>
<keyword evidence="2" id="KW-1185">Reference proteome</keyword>
<sequence length="131" mass="15247">MQIWKQRIAGFRYKILPESLISNKKTSCGICSNIDIMNAFCNYADFVFEGHQNNANDHILVDKILRRPLHHHQIVEKRTPILGCLYEKDEISRIYIAKMEFDTVHIICSPTISHYEQIAQEQSEDAPCQLL</sequence>
<reference evidence="1 2" key="2">
    <citation type="submission" date="2018-08" db="EMBL/GenBank/DDBJ databases">
        <authorList>
            <person name="Laetsch R D."/>
            <person name="Stevens L."/>
            <person name="Kumar S."/>
            <person name="Blaxter L. M."/>
        </authorList>
    </citation>
    <scope>NUCLEOTIDE SEQUENCE [LARGE SCALE GENOMIC DNA]</scope>
</reference>
<dbReference type="OrthoDB" id="5845272at2759"/>
<evidence type="ECO:0000313" key="1">
    <source>
        <dbReference type="EMBL" id="VDK74812.1"/>
    </source>
</evidence>
<organism evidence="3">
    <name type="scientific">Onchocerca ochengi</name>
    <name type="common">Filarial nematode worm</name>
    <dbReference type="NCBI Taxonomy" id="42157"/>
    <lineage>
        <taxon>Eukaryota</taxon>
        <taxon>Metazoa</taxon>
        <taxon>Ecdysozoa</taxon>
        <taxon>Nematoda</taxon>
        <taxon>Chromadorea</taxon>
        <taxon>Rhabditida</taxon>
        <taxon>Spirurina</taxon>
        <taxon>Spiruromorpha</taxon>
        <taxon>Filarioidea</taxon>
        <taxon>Onchocercidae</taxon>
        <taxon>Onchocerca</taxon>
    </lineage>
</organism>
<dbReference type="EMBL" id="UYRW01001167">
    <property type="protein sequence ID" value="VDK74812.1"/>
    <property type="molecule type" value="Genomic_DNA"/>
</dbReference>
<dbReference type="Proteomes" id="UP000271087">
    <property type="component" value="Unassembled WGS sequence"/>
</dbReference>
<name>A0A182E9X3_ONCOC</name>
<protein>
    <submittedName>
        <fullName evidence="3">DUF4258 domain-containing protein</fullName>
    </submittedName>
</protein>
<gene>
    <name evidence="1" type="ORF">NOO_LOCUS4837</name>
</gene>
<accession>A0A182E9X3</accession>
<evidence type="ECO:0000313" key="3">
    <source>
        <dbReference type="WBParaSite" id="nOo.2.0.1.t04837-RA"/>
    </source>
</evidence>
<evidence type="ECO:0000313" key="2">
    <source>
        <dbReference type="Proteomes" id="UP000271087"/>
    </source>
</evidence>